<reference evidence="2 3" key="1">
    <citation type="submission" date="2019-06" db="EMBL/GenBank/DDBJ databases">
        <title>Sequencing the genomes of 1000 actinobacteria strains.</title>
        <authorList>
            <person name="Klenk H.-P."/>
        </authorList>
    </citation>
    <scope>NUCLEOTIDE SEQUENCE [LARGE SCALE GENOMIC DNA]</scope>
    <source>
        <strain evidence="2 3">DSM 4813</strain>
    </source>
</reference>
<keyword evidence="3" id="KW-1185">Reference proteome</keyword>
<keyword evidence="1" id="KW-1133">Transmembrane helix</keyword>
<evidence type="ECO:0000313" key="2">
    <source>
        <dbReference type="EMBL" id="TQL57206.1"/>
    </source>
</evidence>
<protein>
    <submittedName>
        <fullName evidence="2">Uncharacterized protein</fullName>
    </submittedName>
</protein>
<sequence length="159" mass="17761">MTVPAEAHPRKGTRLGILLVLVGLAVTCVLAVVTILIWRYAHEFLPCEVQDRANEQIIAEAWAEISPTALHEEYGIGACDEDPMVYSPTEMPSGTREQLVQGFVDAGWKVVEGAYKYDEAEPEDMTVLRKTVRQRPLEADIFTLDDTMSVDIFVRGFGY</sequence>
<comment type="caution">
    <text evidence="2">The sequence shown here is derived from an EMBL/GenBank/DDBJ whole genome shotgun (WGS) entry which is preliminary data.</text>
</comment>
<proteinExistence type="predicted"/>
<feature type="transmembrane region" description="Helical" evidence="1">
    <location>
        <begin position="15"/>
        <end position="38"/>
    </location>
</feature>
<dbReference type="RefSeq" id="WP_142122221.1">
    <property type="nucleotide sequence ID" value="NZ_BAAASV010000002.1"/>
</dbReference>
<accession>A0A542ZA60</accession>
<dbReference type="EMBL" id="VFOS01000005">
    <property type="protein sequence ID" value="TQL57206.1"/>
    <property type="molecule type" value="Genomic_DNA"/>
</dbReference>
<name>A0A542ZA60_RARFA</name>
<gene>
    <name evidence="2" type="ORF">FB461_2327</name>
</gene>
<organism evidence="2 3">
    <name type="scientific">Rarobacter faecitabidus</name>
    <dbReference type="NCBI Taxonomy" id="13243"/>
    <lineage>
        <taxon>Bacteria</taxon>
        <taxon>Bacillati</taxon>
        <taxon>Actinomycetota</taxon>
        <taxon>Actinomycetes</taxon>
        <taxon>Micrococcales</taxon>
        <taxon>Rarobacteraceae</taxon>
        <taxon>Rarobacter</taxon>
    </lineage>
</organism>
<dbReference type="Proteomes" id="UP000315389">
    <property type="component" value="Unassembled WGS sequence"/>
</dbReference>
<keyword evidence="1" id="KW-0472">Membrane</keyword>
<evidence type="ECO:0000313" key="3">
    <source>
        <dbReference type="Proteomes" id="UP000315389"/>
    </source>
</evidence>
<evidence type="ECO:0000256" key="1">
    <source>
        <dbReference type="SAM" id="Phobius"/>
    </source>
</evidence>
<dbReference type="AlphaFoldDB" id="A0A542ZA60"/>
<keyword evidence="1" id="KW-0812">Transmembrane</keyword>